<dbReference type="PANTHER" id="PTHR42681:SF1">
    <property type="entry name" value="MALONYL-COA-ACYL CARRIER PROTEIN TRANSACYLASE, MITOCHONDRIAL"/>
    <property type="match status" value="1"/>
</dbReference>
<dbReference type="GO" id="GO:0006633">
    <property type="term" value="P:fatty acid biosynthetic process"/>
    <property type="evidence" value="ECO:0007669"/>
    <property type="project" value="TreeGrafter"/>
</dbReference>
<dbReference type="GO" id="GO:0005829">
    <property type="term" value="C:cytosol"/>
    <property type="evidence" value="ECO:0007669"/>
    <property type="project" value="TreeGrafter"/>
</dbReference>
<dbReference type="NCBIfam" id="TIGR03131">
    <property type="entry name" value="malonate_mdcH"/>
    <property type="match status" value="1"/>
</dbReference>
<dbReference type="SUPFAM" id="SSF52151">
    <property type="entry name" value="FabD/lysophospholipase-like"/>
    <property type="match status" value="1"/>
</dbReference>
<feature type="active site" evidence="7">
    <location>
        <position position="195"/>
    </location>
</feature>
<proteinExistence type="inferred from homology"/>
<evidence type="ECO:0000256" key="2">
    <source>
        <dbReference type="ARBA" id="ARBA00018953"/>
    </source>
</evidence>
<gene>
    <name evidence="10" type="primary">mdcH</name>
    <name evidence="9" type="ORF">CBM2605_A90020</name>
    <name evidence="10" type="ORF">CBM2607_11249</name>
</gene>
<evidence type="ECO:0000256" key="3">
    <source>
        <dbReference type="ARBA" id="ARBA00022679"/>
    </source>
</evidence>
<reference evidence="11 12" key="1">
    <citation type="submission" date="2018-01" db="EMBL/GenBank/DDBJ databases">
        <authorList>
            <person name="Clerissi C."/>
        </authorList>
    </citation>
    <scope>NUCLEOTIDE SEQUENCE [LARGE SCALE GENOMIC DNA]</scope>
    <source>
        <strain evidence="9">Cupriavidus taiwanensis STM 6082</strain>
        <strain evidence="10">Cupriavidus taiwanensis STM 6160</strain>
    </source>
</reference>
<dbReference type="InterPro" id="IPR024925">
    <property type="entry name" value="Malonyl_CoA-ACP_transAc"/>
</dbReference>
<dbReference type="SUPFAM" id="SSF55048">
    <property type="entry name" value="Probable ACP-binding domain of malonyl-CoA ACP transacylase"/>
    <property type="match status" value="1"/>
</dbReference>
<keyword evidence="3 6" id="KW-0808">Transferase</keyword>
<dbReference type="InterPro" id="IPR050858">
    <property type="entry name" value="Mal-CoA-ACP_Trans/PKS_FabD"/>
</dbReference>
<feature type="domain" description="Malonyl-CoA:ACP transacylase (MAT)" evidence="8">
    <location>
        <begin position="6"/>
        <end position="296"/>
    </location>
</feature>
<dbReference type="InterPro" id="IPR014043">
    <property type="entry name" value="Acyl_transferase_dom"/>
</dbReference>
<accession>A0A375H3Q6</accession>
<keyword evidence="4 6" id="KW-0012">Acyltransferase</keyword>
<dbReference type="PANTHER" id="PTHR42681">
    <property type="entry name" value="MALONYL-COA-ACYL CARRIER PROTEIN TRANSACYLASE, MITOCHONDRIAL"/>
    <property type="match status" value="1"/>
</dbReference>
<dbReference type="EMBL" id="OFTC01000031">
    <property type="protein sequence ID" value="SOZ37738.1"/>
    <property type="molecule type" value="Genomic_DNA"/>
</dbReference>
<evidence type="ECO:0000256" key="5">
    <source>
        <dbReference type="ARBA" id="ARBA00048462"/>
    </source>
</evidence>
<name>A0A375H3Q6_9BURK</name>
<dbReference type="RefSeq" id="WP_018004331.1">
    <property type="nucleotide sequence ID" value="NZ_AQUR01000075.1"/>
</dbReference>
<organism evidence="10 11">
    <name type="scientific">Cupriavidus neocaledonicus</name>
    <dbReference type="NCBI Taxonomy" id="1040979"/>
    <lineage>
        <taxon>Bacteria</taxon>
        <taxon>Pseudomonadati</taxon>
        <taxon>Pseudomonadota</taxon>
        <taxon>Betaproteobacteria</taxon>
        <taxon>Burkholderiales</taxon>
        <taxon>Burkholderiaceae</taxon>
        <taxon>Cupriavidus</taxon>
    </lineage>
</organism>
<evidence type="ECO:0000313" key="9">
    <source>
        <dbReference type="EMBL" id="SOZ37738.1"/>
    </source>
</evidence>
<evidence type="ECO:0000256" key="6">
    <source>
        <dbReference type="PIRNR" id="PIRNR000446"/>
    </source>
</evidence>
<dbReference type="EC" id="2.3.1.39" evidence="1 6"/>
<dbReference type="Proteomes" id="UP000256710">
    <property type="component" value="Unassembled WGS sequence"/>
</dbReference>
<dbReference type="Proteomes" id="UP000255168">
    <property type="component" value="Chromosome I"/>
</dbReference>
<evidence type="ECO:0000256" key="1">
    <source>
        <dbReference type="ARBA" id="ARBA00013258"/>
    </source>
</evidence>
<evidence type="ECO:0000259" key="8">
    <source>
        <dbReference type="SMART" id="SM00827"/>
    </source>
</evidence>
<dbReference type="Gene3D" id="3.40.366.10">
    <property type="entry name" value="Malonyl-Coenzyme A Acyl Carrier Protein, domain 2"/>
    <property type="match status" value="1"/>
</dbReference>
<comment type="similarity">
    <text evidence="6">Belongs to the fabD family.</text>
</comment>
<feature type="active site" evidence="7">
    <location>
        <position position="86"/>
    </location>
</feature>
<dbReference type="InterPro" id="IPR016035">
    <property type="entry name" value="Acyl_Trfase/lysoPLipase"/>
</dbReference>
<dbReference type="InterPro" id="IPR017554">
    <property type="entry name" value="Malonate_deCOase_MdcHsu"/>
</dbReference>
<dbReference type="AlphaFoldDB" id="A0A375H3Q6"/>
<dbReference type="PIRSF" id="PIRSF000446">
    <property type="entry name" value="Mct"/>
    <property type="match status" value="1"/>
</dbReference>
<dbReference type="GO" id="GO:0004314">
    <property type="term" value="F:[acyl-carrier-protein] S-malonyltransferase activity"/>
    <property type="evidence" value="ECO:0007669"/>
    <property type="project" value="UniProtKB-EC"/>
</dbReference>
<dbReference type="Gene3D" id="3.30.70.250">
    <property type="entry name" value="Malonyl-CoA ACP transacylase, ACP-binding"/>
    <property type="match status" value="1"/>
</dbReference>
<protein>
    <recommendedName>
        <fullName evidence="2 6">Malonyl CoA-acyl carrier protein transacylase</fullName>
        <ecNumber evidence="1 6">2.3.1.39</ecNumber>
    </recommendedName>
</protein>
<dbReference type="EMBL" id="LT984806">
    <property type="protein sequence ID" value="SPD46312.1"/>
    <property type="molecule type" value="Genomic_DNA"/>
</dbReference>
<sequence length="309" mass="32434">MQVLITFPGQGTQRPGMLKDLPDDPAVASVLAQAEQVLQVAAAEMDTPERLQSTVWTQLCLLTSGVAMARCLGAHGARADAVAGLSIGAYAAAVTAGVLAFADALRLVRLRAELMAQAYPGGYGMTAILGLDRHRLAPLVAQVCSPQRPVYLANFNAPTQIVIAGSEAAMAEVSALALAAGAQAAKPVAIPVPSHCRLLDDAAQALQQAMRGVALRAPSLRYFSASKARELRDPRTIGDDLALNMATPVRWHETMLLAHANGARLVLEAPPGDVLTRLAQPVFTDGMTLACDRARLDSIVAIVKQHASN</sequence>
<evidence type="ECO:0000313" key="11">
    <source>
        <dbReference type="Proteomes" id="UP000255168"/>
    </source>
</evidence>
<evidence type="ECO:0000256" key="7">
    <source>
        <dbReference type="PIRSR" id="PIRSR000446-1"/>
    </source>
</evidence>
<evidence type="ECO:0000256" key="4">
    <source>
        <dbReference type="ARBA" id="ARBA00023315"/>
    </source>
</evidence>
<dbReference type="Pfam" id="PF00698">
    <property type="entry name" value="Acyl_transf_1"/>
    <property type="match status" value="1"/>
</dbReference>
<dbReference type="SMART" id="SM00827">
    <property type="entry name" value="PKS_AT"/>
    <property type="match status" value="1"/>
</dbReference>
<comment type="catalytic activity">
    <reaction evidence="5 6">
        <text>holo-[ACP] + malonyl-CoA = malonyl-[ACP] + CoA</text>
        <dbReference type="Rhea" id="RHEA:41792"/>
        <dbReference type="Rhea" id="RHEA-COMP:9623"/>
        <dbReference type="Rhea" id="RHEA-COMP:9685"/>
        <dbReference type="ChEBI" id="CHEBI:57287"/>
        <dbReference type="ChEBI" id="CHEBI:57384"/>
        <dbReference type="ChEBI" id="CHEBI:64479"/>
        <dbReference type="ChEBI" id="CHEBI:78449"/>
        <dbReference type="EC" id="2.3.1.39"/>
    </reaction>
</comment>
<evidence type="ECO:0000313" key="10">
    <source>
        <dbReference type="EMBL" id="SPD46312.1"/>
    </source>
</evidence>
<dbReference type="InterPro" id="IPR016036">
    <property type="entry name" value="Malonyl_transacylase_ACP-bd"/>
</dbReference>
<dbReference type="InterPro" id="IPR001227">
    <property type="entry name" value="Ac_transferase_dom_sf"/>
</dbReference>
<evidence type="ECO:0000313" key="12">
    <source>
        <dbReference type="Proteomes" id="UP000256710"/>
    </source>
</evidence>
<keyword evidence="12" id="KW-1185">Reference proteome</keyword>